<proteinExistence type="predicted"/>
<keyword evidence="9" id="KW-1185">Reference proteome</keyword>
<keyword evidence="8" id="KW-0238">DNA-binding</keyword>
<dbReference type="GO" id="GO:0003677">
    <property type="term" value="F:DNA binding"/>
    <property type="evidence" value="ECO:0007669"/>
    <property type="project" value="UniProtKB-KW"/>
</dbReference>
<sequence length="157" mass="18294">MIQYQGKHQYFVSIYYDVKIYSQALELQGWDRMGRQGHSRAREVILRRSQTSHRDRVGQDQELETLEYNFYKVNKHPDPTMLCLIMATAGFSKEEIQKWLMQHQAGGGLRIACLQSPHLLQTEETVGDGSGAMKTFCWLSPDLQLRGFAVRRRLFHC</sequence>
<name>L9KP70_TUPCH</name>
<comment type="subcellular location">
    <subcellularLocation>
        <location evidence="1">Nucleus</location>
    </subcellularLocation>
</comment>
<dbReference type="InterPro" id="IPR039162">
    <property type="entry name" value="HOPX"/>
</dbReference>
<dbReference type="InterPro" id="IPR009057">
    <property type="entry name" value="Homeodomain-like_sf"/>
</dbReference>
<organism evidence="8 9">
    <name type="scientific">Tupaia chinensis</name>
    <name type="common">Chinese tree shrew</name>
    <name type="synonym">Tupaia belangeri chinensis</name>
    <dbReference type="NCBI Taxonomy" id="246437"/>
    <lineage>
        <taxon>Eukaryota</taxon>
        <taxon>Metazoa</taxon>
        <taxon>Chordata</taxon>
        <taxon>Craniata</taxon>
        <taxon>Vertebrata</taxon>
        <taxon>Euteleostomi</taxon>
        <taxon>Mammalia</taxon>
        <taxon>Eutheria</taxon>
        <taxon>Euarchontoglires</taxon>
        <taxon>Scandentia</taxon>
        <taxon>Tupaiidae</taxon>
        <taxon>Tupaia</taxon>
    </lineage>
</organism>
<keyword evidence="4" id="KW-0805">Transcription regulation</keyword>
<protein>
    <submittedName>
        <fullName evidence="8">Homeodomain-only protein</fullName>
    </submittedName>
</protein>
<keyword evidence="3" id="KW-0678">Repressor</keyword>
<evidence type="ECO:0000256" key="4">
    <source>
        <dbReference type="ARBA" id="ARBA00023015"/>
    </source>
</evidence>
<evidence type="ECO:0000313" key="8">
    <source>
        <dbReference type="EMBL" id="ELW64576.1"/>
    </source>
</evidence>
<dbReference type="SUPFAM" id="SSF46689">
    <property type="entry name" value="Homeodomain-like"/>
    <property type="match status" value="1"/>
</dbReference>
<dbReference type="PANTHER" id="PTHR21408">
    <property type="entry name" value="HOMEODOMAIN-ONLY PROTEIN"/>
    <property type="match status" value="1"/>
</dbReference>
<keyword evidence="2" id="KW-0217">Developmental protein</keyword>
<evidence type="ECO:0000256" key="7">
    <source>
        <dbReference type="ARBA" id="ARBA00023242"/>
    </source>
</evidence>
<evidence type="ECO:0000256" key="5">
    <source>
        <dbReference type="ARBA" id="ARBA00023155"/>
    </source>
</evidence>
<keyword evidence="7" id="KW-0539">Nucleus</keyword>
<dbReference type="STRING" id="246437.L9KP70"/>
<gene>
    <name evidence="8" type="ORF">TREES_T100001523</name>
</gene>
<reference evidence="9" key="1">
    <citation type="submission" date="2012-07" db="EMBL/GenBank/DDBJ databases">
        <title>Genome of the Chinese tree shrew, a rising model animal genetically related to primates.</title>
        <authorList>
            <person name="Zhang G."/>
            <person name="Fan Y."/>
            <person name="Yao Y."/>
            <person name="Huang Z."/>
        </authorList>
    </citation>
    <scope>NUCLEOTIDE SEQUENCE [LARGE SCALE GENOMIC DNA]</scope>
</reference>
<reference evidence="9" key="2">
    <citation type="journal article" date="2013" name="Nat. Commun.">
        <title>Genome of the Chinese tree shrew.</title>
        <authorList>
            <person name="Fan Y."/>
            <person name="Huang Z.Y."/>
            <person name="Cao C.C."/>
            <person name="Chen C.S."/>
            <person name="Chen Y.X."/>
            <person name="Fan D.D."/>
            <person name="He J."/>
            <person name="Hou H.L."/>
            <person name="Hu L."/>
            <person name="Hu X.T."/>
            <person name="Jiang X.T."/>
            <person name="Lai R."/>
            <person name="Lang Y.S."/>
            <person name="Liang B."/>
            <person name="Liao S.G."/>
            <person name="Mu D."/>
            <person name="Ma Y.Y."/>
            <person name="Niu Y.Y."/>
            <person name="Sun X.Q."/>
            <person name="Xia J.Q."/>
            <person name="Xiao J."/>
            <person name="Xiong Z.Q."/>
            <person name="Xu L."/>
            <person name="Yang L."/>
            <person name="Zhang Y."/>
            <person name="Zhao W."/>
            <person name="Zhao X.D."/>
            <person name="Zheng Y.T."/>
            <person name="Zhou J.M."/>
            <person name="Zhu Y.B."/>
            <person name="Zhang G.J."/>
            <person name="Wang J."/>
            <person name="Yao Y.G."/>
        </authorList>
    </citation>
    <scope>NUCLEOTIDE SEQUENCE [LARGE SCALE GENOMIC DNA]</scope>
</reference>
<evidence type="ECO:0000313" key="9">
    <source>
        <dbReference type="Proteomes" id="UP000011518"/>
    </source>
</evidence>
<keyword evidence="6" id="KW-0804">Transcription</keyword>
<evidence type="ECO:0000256" key="1">
    <source>
        <dbReference type="ARBA" id="ARBA00004123"/>
    </source>
</evidence>
<dbReference type="PANTHER" id="PTHR21408:SF1">
    <property type="entry name" value="HOMEODOMAIN-ONLY PROTEIN"/>
    <property type="match status" value="1"/>
</dbReference>
<evidence type="ECO:0000256" key="2">
    <source>
        <dbReference type="ARBA" id="ARBA00022473"/>
    </source>
</evidence>
<dbReference type="EMBL" id="KB320723">
    <property type="protein sequence ID" value="ELW64576.1"/>
    <property type="molecule type" value="Genomic_DNA"/>
</dbReference>
<dbReference type="GO" id="GO:0030154">
    <property type="term" value="P:cell differentiation"/>
    <property type="evidence" value="ECO:0007669"/>
    <property type="project" value="InterPro"/>
</dbReference>
<keyword evidence="5 8" id="KW-0371">Homeobox</keyword>
<dbReference type="GO" id="GO:0006357">
    <property type="term" value="P:regulation of transcription by RNA polymerase II"/>
    <property type="evidence" value="ECO:0007669"/>
    <property type="project" value="TreeGrafter"/>
</dbReference>
<evidence type="ECO:0000256" key="6">
    <source>
        <dbReference type="ARBA" id="ARBA00023163"/>
    </source>
</evidence>
<dbReference type="AlphaFoldDB" id="L9KP70"/>
<accession>L9KP70</accession>
<evidence type="ECO:0000256" key="3">
    <source>
        <dbReference type="ARBA" id="ARBA00022491"/>
    </source>
</evidence>
<dbReference type="InParanoid" id="L9KP70"/>
<dbReference type="GO" id="GO:0005634">
    <property type="term" value="C:nucleus"/>
    <property type="evidence" value="ECO:0007669"/>
    <property type="project" value="UniProtKB-SubCell"/>
</dbReference>
<dbReference type="Proteomes" id="UP000011518">
    <property type="component" value="Unassembled WGS sequence"/>
</dbReference>